<feature type="compositionally biased region" description="Low complexity" evidence="1">
    <location>
        <begin position="66"/>
        <end position="77"/>
    </location>
</feature>
<evidence type="ECO:0000256" key="1">
    <source>
        <dbReference type="SAM" id="MobiDB-lite"/>
    </source>
</evidence>
<evidence type="ECO:0000256" key="2">
    <source>
        <dbReference type="SAM" id="Phobius"/>
    </source>
</evidence>
<dbReference type="EMBL" id="JABCKI010005951">
    <property type="protein sequence ID" value="KAG5636294.1"/>
    <property type="molecule type" value="Genomic_DNA"/>
</dbReference>
<keyword evidence="4" id="KW-1185">Reference proteome</keyword>
<evidence type="ECO:0000313" key="4">
    <source>
        <dbReference type="Proteomes" id="UP000717328"/>
    </source>
</evidence>
<feature type="transmembrane region" description="Helical" evidence="2">
    <location>
        <begin position="21"/>
        <end position="42"/>
    </location>
</feature>
<protein>
    <submittedName>
        <fullName evidence="3">Uncharacterized protein</fullName>
    </submittedName>
</protein>
<proteinExistence type="predicted"/>
<name>A0A9P7FQ67_9AGAR</name>
<accession>A0A9P7FQ67</accession>
<feature type="region of interest" description="Disordered" evidence="1">
    <location>
        <begin position="417"/>
        <end position="443"/>
    </location>
</feature>
<reference evidence="3" key="1">
    <citation type="submission" date="2021-02" db="EMBL/GenBank/DDBJ databases">
        <authorList>
            <person name="Nieuwenhuis M."/>
            <person name="Van De Peppel L.J.J."/>
        </authorList>
    </citation>
    <scope>NUCLEOTIDE SEQUENCE</scope>
    <source>
        <strain evidence="3">D49</strain>
    </source>
</reference>
<comment type="caution">
    <text evidence="3">The sequence shown here is derived from an EMBL/GenBank/DDBJ whole genome shotgun (WGS) entry which is preliminary data.</text>
</comment>
<organism evidence="3 4">
    <name type="scientific">Sphagnurus paluster</name>
    <dbReference type="NCBI Taxonomy" id="117069"/>
    <lineage>
        <taxon>Eukaryota</taxon>
        <taxon>Fungi</taxon>
        <taxon>Dikarya</taxon>
        <taxon>Basidiomycota</taxon>
        <taxon>Agaricomycotina</taxon>
        <taxon>Agaricomycetes</taxon>
        <taxon>Agaricomycetidae</taxon>
        <taxon>Agaricales</taxon>
        <taxon>Tricholomatineae</taxon>
        <taxon>Lyophyllaceae</taxon>
        <taxon>Sphagnurus</taxon>
    </lineage>
</organism>
<feature type="region of interest" description="Disordered" evidence="1">
    <location>
        <begin position="66"/>
        <end position="85"/>
    </location>
</feature>
<dbReference type="AlphaFoldDB" id="A0A9P7FQ67"/>
<gene>
    <name evidence="3" type="ORF">H0H81_008523</name>
</gene>
<evidence type="ECO:0000313" key="3">
    <source>
        <dbReference type="EMBL" id="KAG5636294.1"/>
    </source>
</evidence>
<keyword evidence="2" id="KW-0812">Transmembrane</keyword>
<sequence length="578" mass="63229">MFLPPVFNFFRRFLWRMNTGLKFNIAYSTIFALTVIAVHLFWQPEAGTIDVEVFSFAFQRHSSSATPTRTLAHPTTTSGTQLDPPSRPLKSTVLCAFVVNLGILLATLGSARSSSESKVALYVNRGSAKPLQSLIRRIDGKVHIAEADLEIEHVKSHVRVTPPLYVSIAQPLFAVQVFLFNNAADIFIRAFSKLLDITRKTLITENECSALSIMSLLDSTKEDVFVVEDKSESTEILDTIEPDDTTEDGLDDSESTDSFYSMLHSFSSTSIFGMFFWPSTVVEHKCKAPVCPTTLLSESASSMSASDLGSATPFSVIGSFSNSSLDQNNCAAPPTASTSQPVLFETQEPATAILVVPTIAISRHEDNDGNDPSMCVSDASYLVSTLTAIDAAKREEAKIDWVCDMYEWREDVRTALDEEDAERVAPTAAERSSSEDDDDDDPESIEAEIRALQAEMDALDKEMAEDALRLATVKALDRDAERGTSGADASAPTEADMLQDIDAEIEALKSEMAVLDADLEENVKIRISLESLDAHEAGQPEDPADISAEIEALRAQMVALDEELEENARQRVALQLLA</sequence>
<reference evidence="3" key="2">
    <citation type="submission" date="2021-10" db="EMBL/GenBank/DDBJ databases">
        <title>Phylogenomics reveals ancestral predisposition of the termite-cultivated fungus Termitomyces towards a domesticated lifestyle.</title>
        <authorList>
            <person name="Auxier B."/>
            <person name="Grum-Grzhimaylo A."/>
            <person name="Cardenas M.E."/>
            <person name="Lodge J.D."/>
            <person name="Laessoe T."/>
            <person name="Pedersen O."/>
            <person name="Smith M.E."/>
            <person name="Kuyper T.W."/>
            <person name="Franco-Molano E.A."/>
            <person name="Baroni T.J."/>
            <person name="Aanen D.K."/>
        </authorList>
    </citation>
    <scope>NUCLEOTIDE SEQUENCE</scope>
    <source>
        <strain evidence="3">D49</strain>
    </source>
</reference>
<keyword evidence="2" id="KW-0472">Membrane</keyword>
<dbReference type="Proteomes" id="UP000717328">
    <property type="component" value="Unassembled WGS sequence"/>
</dbReference>
<keyword evidence="2" id="KW-1133">Transmembrane helix</keyword>